<reference evidence="11" key="1">
    <citation type="submission" date="2019-08" db="EMBL/GenBank/DDBJ databases">
        <authorList>
            <person name="Kucharzyk K."/>
            <person name="Murdoch R.W."/>
            <person name="Higgins S."/>
            <person name="Loffler F."/>
        </authorList>
    </citation>
    <scope>NUCLEOTIDE SEQUENCE</scope>
</reference>
<keyword evidence="8 11" id="KW-0413">Isomerase</keyword>
<evidence type="ECO:0000256" key="1">
    <source>
        <dbReference type="ARBA" id="ARBA00001936"/>
    </source>
</evidence>
<keyword evidence="5" id="KW-0479">Metal-binding</keyword>
<evidence type="ECO:0000256" key="3">
    <source>
        <dbReference type="ARBA" id="ARBA00008819"/>
    </source>
</evidence>
<evidence type="ECO:0000256" key="7">
    <source>
        <dbReference type="ARBA" id="ARBA00023211"/>
    </source>
</evidence>
<sequence>MIEIDRLVSALSARYAAGDKDYWMPPLVRYDHAYMGAIQDRDVLLFCLRRGDRQAQIVEAITEADFKPFPVKPLPNLSFISLIQYQQKFAHLKSVFPTIRPKNTLGEVISESHLKQLRIAESEKYSHVTYFFNGRNTQAFDGEDRIVEKSPKYDEIEANPGTRTREVAMKTVEAMSAGKYSFILVNLAAGDIIGHIDNWQLNVRCAEDVDKALGIICENAVKEGFAVVVTADHGLLEVTKHEDGSPSVEHTLSKVLFNVYNMEALLGDDVRSKECSLADVAPTVLHILGLEKPREMTGRSLIRRIGKPQKCLLVILDGWGLGDDDPRVNPIKAASTPWFDRLTSAGVFLPLTASGLSVGLPEGRSGNSETGHLTIGCGRVIPQDELRISTAVGNGDLRRNETLIQIVEKCRKEKVRPHVVLMLSEKSSHGNMREGAAVVKHMESGGIRGIRIHLVLDGRSAPARGAPALLETLRDFLGEDSSAVIVSAMGRGLLLDRSGNYLDTTKKAYEGLVSGEGIHF</sequence>
<dbReference type="Pfam" id="PF01676">
    <property type="entry name" value="Metalloenzyme"/>
    <property type="match status" value="1"/>
</dbReference>
<feature type="domain" description="BPG-independent PGAM N-terminal" evidence="10">
    <location>
        <begin position="7"/>
        <end position="86"/>
    </location>
</feature>
<dbReference type="GO" id="GO:0030145">
    <property type="term" value="F:manganese ion binding"/>
    <property type="evidence" value="ECO:0007669"/>
    <property type="project" value="InterPro"/>
</dbReference>
<dbReference type="EC" id="5.4.2.12" evidence="4"/>
<feature type="domain" description="BPG-independent PGAM N-terminal" evidence="10">
    <location>
        <begin position="388"/>
        <end position="517"/>
    </location>
</feature>
<evidence type="ECO:0000256" key="5">
    <source>
        <dbReference type="ARBA" id="ARBA00022723"/>
    </source>
</evidence>
<gene>
    <name evidence="11" type="primary">gpmI_2</name>
    <name evidence="11" type="ORF">SDC9_04558</name>
</gene>
<dbReference type="GO" id="GO:0006096">
    <property type="term" value="P:glycolytic process"/>
    <property type="evidence" value="ECO:0007669"/>
    <property type="project" value="UniProtKB-UniPathway"/>
</dbReference>
<dbReference type="InterPro" id="IPR005995">
    <property type="entry name" value="Pgm_bpd_ind"/>
</dbReference>
<evidence type="ECO:0000256" key="8">
    <source>
        <dbReference type="ARBA" id="ARBA00023235"/>
    </source>
</evidence>
<dbReference type="GO" id="GO:0006007">
    <property type="term" value="P:glucose catabolic process"/>
    <property type="evidence" value="ECO:0007669"/>
    <property type="project" value="InterPro"/>
</dbReference>
<dbReference type="Pfam" id="PF06415">
    <property type="entry name" value="iPGM_N"/>
    <property type="match status" value="2"/>
</dbReference>
<organism evidence="11">
    <name type="scientific">bioreactor metagenome</name>
    <dbReference type="NCBI Taxonomy" id="1076179"/>
    <lineage>
        <taxon>unclassified sequences</taxon>
        <taxon>metagenomes</taxon>
        <taxon>ecological metagenomes</taxon>
    </lineage>
</organism>
<evidence type="ECO:0000259" key="9">
    <source>
        <dbReference type="Pfam" id="PF01676"/>
    </source>
</evidence>
<dbReference type="UniPathway" id="UPA00109">
    <property type="reaction ID" value="UER00186"/>
</dbReference>
<evidence type="ECO:0000256" key="6">
    <source>
        <dbReference type="ARBA" id="ARBA00023152"/>
    </source>
</evidence>
<proteinExistence type="inferred from homology"/>
<comment type="cofactor">
    <cofactor evidence="1">
        <name>Mn(2+)</name>
        <dbReference type="ChEBI" id="CHEBI:29035"/>
    </cofactor>
</comment>
<dbReference type="AlphaFoldDB" id="A0A644SWC1"/>
<dbReference type="PANTHER" id="PTHR31637:SF0">
    <property type="entry name" value="2,3-BISPHOSPHOGLYCERATE-INDEPENDENT PHOSPHOGLYCERATE MUTASE"/>
    <property type="match status" value="1"/>
</dbReference>
<dbReference type="GO" id="GO:0005829">
    <property type="term" value="C:cytosol"/>
    <property type="evidence" value="ECO:0007669"/>
    <property type="project" value="TreeGrafter"/>
</dbReference>
<comment type="caution">
    <text evidence="11">The sequence shown here is derived from an EMBL/GenBank/DDBJ whole genome shotgun (WGS) entry which is preliminary data.</text>
</comment>
<accession>A0A644SWC1</accession>
<evidence type="ECO:0000256" key="4">
    <source>
        <dbReference type="ARBA" id="ARBA00012026"/>
    </source>
</evidence>
<keyword evidence="7" id="KW-0464">Manganese</keyword>
<dbReference type="Gene3D" id="3.40.1450.10">
    <property type="entry name" value="BPG-independent phosphoglycerate mutase, domain B"/>
    <property type="match status" value="1"/>
</dbReference>
<keyword evidence="6" id="KW-0324">Glycolysis</keyword>
<dbReference type="InterPro" id="IPR006124">
    <property type="entry name" value="Metalloenzyme"/>
</dbReference>
<dbReference type="Gene3D" id="3.40.720.10">
    <property type="entry name" value="Alkaline Phosphatase, subunit A"/>
    <property type="match status" value="2"/>
</dbReference>
<comment type="similarity">
    <text evidence="3">Belongs to the BPG-independent phosphoglycerate mutase family.</text>
</comment>
<evidence type="ECO:0000256" key="2">
    <source>
        <dbReference type="ARBA" id="ARBA00004798"/>
    </source>
</evidence>
<dbReference type="PANTHER" id="PTHR31637">
    <property type="entry name" value="2,3-BISPHOSPHOGLYCERATE-INDEPENDENT PHOSPHOGLYCERATE MUTASE"/>
    <property type="match status" value="1"/>
</dbReference>
<feature type="domain" description="Metalloenzyme" evidence="9">
    <location>
        <begin position="90"/>
        <end position="292"/>
    </location>
</feature>
<dbReference type="SUPFAM" id="SSF64158">
    <property type="entry name" value="2,3-Bisphosphoglycerate-independent phosphoglycerate mutase, substrate-binding domain"/>
    <property type="match status" value="2"/>
</dbReference>
<dbReference type="InterPro" id="IPR036646">
    <property type="entry name" value="PGAM_B_sf"/>
</dbReference>
<comment type="pathway">
    <text evidence="2">Carbohydrate degradation; glycolysis; pyruvate from D-glyceraldehyde 3-phosphate: step 3/5.</text>
</comment>
<name>A0A644SWC1_9ZZZZ</name>
<dbReference type="SUPFAM" id="SSF53649">
    <property type="entry name" value="Alkaline phosphatase-like"/>
    <property type="match status" value="2"/>
</dbReference>
<evidence type="ECO:0000313" key="11">
    <source>
        <dbReference type="EMBL" id="MPL59010.1"/>
    </source>
</evidence>
<evidence type="ECO:0000259" key="10">
    <source>
        <dbReference type="Pfam" id="PF06415"/>
    </source>
</evidence>
<dbReference type="InterPro" id="IPR017850">
    <property type="entry name" value="Alkaline_phosphatase_core_sf"/>
</dbReference>
<dbReference type="InterPro" id="IPR011258">
    <property type="entry name" value="BPG-indep_PGM_N"/>
</dbReference>
<dbReference type="EMBL" id="VSSQ01000008">
    <property type="protein sequence ID" value="MPL59010.1"/>
    <property type="molecule type" value="Genomic_DNA"/>
</dbReference>
<dbReference type="GO" id="GO:0004619">
    <property type="term" value="F:phosphoglycerate mutase activity"/>
    <property type="evidence" value="ECO:0007669"/>
    <property type="project" value="UniProtKB-EC"/>
</dbReference>
<protein>
    <recommendedName>
        <fullName evidence="4">phosphoglycerate mutase (2,3-diphosphoglycerate-independent)</fullName>
        <ecNumber evidence="4">5.4.2.12</ecNumber>
    </recommendedName>
</protein>